<dbReference type="AlphaFoldDB" id="A0A0E9NH63"/>
<reference evidence="1 2" key="3">
    <citation type="journal article" date="2015" name="Genome Announc.">
        <title>Draft Genome Sequence of the Archiascomycetous Yeast Saitoella complicata.</title>
        <authorList>
            <person name="Yamauchi K."/>
            <person name="Kondo S."/>
            <person name="Hamamoto M."/>
            <person name="Takahashi Y."/>
            <person name="Ogura Y."/>
            <person name="Hayashi T."/>
            <person name="Nishida H."/>
        </authorList>
    </citation>
    <scope>NUCLEOTIDE SEQUENCE [LARGE SCALE GENOMIC DNA]</scope>
    <source>
        <strain evidence="1 2">NRRL Y-17804</strain>
    </source>
</reference>
<comment type="caution">
    <text evidence="1">The sequence shown here is derived from an EMBL/GenBank/DDBJ whole genome shotgun (WGS) entry which is preliminary data.</text>
</comment>
<dbReference type="Proteomes" id="UP000033140">
    <property type="component" value="Unassembled WGS sequence"/>
</dbReference>
<reference evidence="1 2" key="1">
    <citation type="journal article" date="2011" name="J. Gen. Appl. Microbiol.">
        <title>Draft genome sequencing of the enigmatic yeast Saitoella complicata.</title>
        <authorList>
            <person name="Nishida H."/>
            <person name="Hamamoto M."/>
            <person name="Sugiyama J."/>
        </authorList>
    </citation>
    <scope>NUCLEOTIDE SEQUENCE [LARGE SCALE GENOMIC DNA]</scope>
    <source>
        <strain evidence="1 2">NRRL Y-17804</strain>
    </source>
</reference>
<proteinExistence type="predicted"/>
<name>A0A0E9NH63_SAICN</name>
<organism evidence="1 2">
    <name type="scientific">Saitoella complicata (strain BCRC 22490 / CBS 7301 / JCM 7358 / NBRC 10748 / NRRL Y-17804)</name>
    <dbReference type="NCBI Taxonomy" id="698492"/>
    <lineage>
        <taxon>Eukaryota</taxon>
        <taxon>Fungi</taxon>
        <taxon>Dikarya</taxon>
        <taxon>Ascomycota</taxon>
        <taxon>Taphrinomycotina</taxon>
        <taxon>Taphrinomycotina incertae sedis</taxon>
        <taxon>Saitoella</taxon>
    </lineage>
</organism>
<keyword evidence="2" id="KW-1185">Reference proteome</keyword>
<protein>
    <submittedName>
        <fullName evidence="1">Uncharacterized protein</fullName>
    </submittedName>
</protein>
<gene>
    <name evidence="1" type="ORF">G7K_3172-t1</name>
</gene>
<sequence>MNTYTAPRPNVPTMTMAMPITSSTPTTSPPTFRIFIRCVWTHAPFSLTFSDPTLTLSTLHARLLEINGFPPMATPNSNSAAGCNTMANSSASAWVDILHPITRRELRQDMTLGELLESGIGAEEGRAIGTVLHAPIGARKPVSVDPALLYMCTYA</sequence>
<reference evidence="1 2" key="2">
    <citation type="journal article" date="2014" name="J. Gen. Appl. Microbiol.">
        <title>The early diverging ascomycetous budding yeast Saitoella complicata has three histone deacetylases belonging to the Clr6, Hos2, and Rpd3 lineages.</title>
        <authorList>
            <person name="Nishida H."/>
            <person name="Matsumoto T."/>
            <person name="Kondo S."/>
            <person name="Hamamoto M."/>
            <person name="Yoshikawa H."/>
        </authorList>
    </citation>
    <scope>NUCLEOTIDE SEQUENCE [LARGE SCALE GENOMIC DNA]</scope>
    <source>
        <strain evidence="1 2">NRRL Y-17804</strain>
    </source>
</reference>
<dbReference type="EMBL" id="BACD03000019">
    <property type="protein sequence ID" value="GAO49011.1"/>
    <property type="molecule type" value="Genomic_DNA"/>
</dbReference>
<evidence type="ECO:0000313" key="2">
    <source>
        <dbReference type="Proteomes" id="UP000033140"/>
    </source>
</evidence>
<accession>A0A0E9NH63</accession>
<evidence type="ECO:0000313" key="1">
    <source>
        <dbReference type="EMBL" id="GAO49011.1"/>
    </source>
</evidence>